<comment type="caution">
    <text evidence="5">The sequence shown here is derived from an EMBL/GenBank/DDBJ whole genome shotgun (WGS) entry which is preliminary data.</text>
</comment>
<evidence type="ECO:0000313" key="6">
    <source>
        <dbReference type="Proteomes" id="UP001054837"/>
    </source>
</evidence>
<evidence type="ECO:0000256" key="2">
    <source>
        <dbReference type="ARBA" id="ARBA00023163"/>
    </source>
</evidence>
<feature type="region of interest" description="Disordered" evidence="4">
    <location>
        <begin position="1"/>
        <end position="25"/>
    </location>
</feature>
<evidence type="ECO:0000313" key="5">
    <source>
        <dbReference type="EMBL" id="GIY22181.1"/>
    </source>
</evidence>
<keyword evidence="3" id="KW-0539">Nucleus</keyword>
<dbReference type="InterPro" id="IPR015943">
    <property type="entry name" value="WD40/YVTN_repeat-like_dom_sf"/>
</dbReference>
<dbReference type="InterPro" id="IPR036322">
    <property type="entry name" value="WD40_repeat_dom_sf"/>
</dbReference>
<feature type="compositionally biased region" description="Polar residues" evidence="4">
    <location>
        <begin position="143"/>
        <end position="152"/>
    </location>
</feature>
<dbReference type="GO" id="GO:0006383">
    <property type="term" value="P:transcription by RNA polymerase III"/>
    <property type="evidence" value="ECO:0007669"/>
    <property type="project" value="TreeGrafter"/>
</dbReference>
<feature type="region of interest" description="Disordered" evidence="4">
    <location>
        <begin position="82"/>
        <end position="162"/>
    </location>
</feature>
<dbReference type="SUPFAM" id="SSF50978">
    <property type="entry name" value="WD40 repeat-like"/>
    <property type="match status" value="1"/>
</dbReference>
<keyword evidence="2" id="KW-0804">Transcription</keyword>
<evidence type="ECO:0000256" key="1">
    <source>
        <dbReference type="ARBA" id="ARBA00004123"/>
    </source>
</evidence>
<evidence type="ECO:0000256" key="4">
    <source>
        <dbReference type="SAM" id="MobiDB-lite"/>
    </source>
</evidence>
<sequence>MHVRDTEQLPAALNEPFGSSTNSIHSSSAQYGENTYLAVIENSKNIYFNNMLKATDPSFKINISEKEGISEANISTIKTNTSPKLKNVKNKQTKNLKKPNLEKKGFPEGHSVGKKRGRGRPRKYSSPMPVRATEKLPAPLNETVGSSTNSVVQPRGRPRKYSSPICVQTTERLPAALNEAFDLSTNLDVQKNKQGIKRKCSYTDLDGKLEMLYKDEKVIKTSQIERSQHVQNTTKVNMILSTLELNKIKIYQKANSVGPSQNPSVSQFEGTSRALFCYLPIHISRRTTCEFKKEPSHFLSNKKNLQDFSVENIILAFKPNCYKLKILPKKYGRYQQISARFKIDNSMNWMKLKCFDSISLEESNNAAFFTGGPVQSSAFCPTPEHQIVNQYIAVASSDSFFNSHLLKDGLSYSDTKSRGGLLQFWNLGRLQIISKFNQSPSMEFAIYHTHGLITDMKWCPINYDSTDNLSRLGLLAVSCSDSIVRIYSIPQPSFLPKVEKDDNFYIYTTDPSLILRSPFSEACSVTNNSMATCIDWHKNGEQIAVGYGNGFICVWNIKSSGNNVATNESHCLVIKPFSVFYAASTPLTSISFSPLNNVHWLACTSFDKTLRFFDLMDSSIPYCVVKHGFARNCNWSNKFCGVNVAIYDGFMNKASSFVKDCSVNVAQNIPGIIDSLTCSAVSNTDIQATANMTGAVTVNNIGSSINKKKCPKKKGHVIFRTEAVALDEASQFKEKSNMEDTLSINDMEISRDIKEQVINCKINVPVLPDISPTSASTNSTNKFTTFHDFGGIGSFNPIAASNKNQMIKNAEGVTISKKQLDEDKNYDMETESTLNQHSLTSRASDSLEVLNPKFHQENSNSSENSMLSKYSNKSEYCGNSNSYSSLAMLDSQSETLLFLDNNNNNINSPNSLFLPDKMSKLPLVTSQNEEALNLVNVKDKSLVQSPFSTEERNLNQGIASSIFEMENSSECNEHLNKLSVDSSVNTINNYSNLESGTLNIENSSFYQLPQTSKEESSNMDNLKCSEDNCSINGIEKADEMCNNSKYSDNSNQIESHSKNINSTYESLTEKYGLIFKNVKSLSSDDEKKDSVPDESHSISAINTLSWNPNKGCESCLFIAGNSGIAHVIYVPEIC</sequence>
<proteinExistence type="predicted"/>
<keyword evidence="6" id="KW-1185">Reference proteome</keyword>
<dbReference type="Proteomes" id="UP001054837">
    <property type="component" value="Unassembled WGS sequence"/>
</dbReference>
<dbReference type="Pfam" id="PF00400">
    <property type="entry name" value="WD40"/>
    <property type="match status" value="2"/>
</dbReference>
<dbReference type="GO" id="GO:0003677">
    <property type="term" value="F:DNA binding"/>
    <property type="evidence" value="ECO:0007669"/>
    <property type="project" value="InterPro"/>
</dbReference>
<dbReference type="PANTHER" id="PTHR15052:SF2">
    <property type="entry name" value="GENERAL TRANSCRIPTION FACTOR 3C POLYPEPTIDE 2"/>
    <property type="match status" value="1"/>
</dbReference>
<accession>A0AAV4RPC0</accession>
<dbReference type="InterPro" id="IPR017956">
    <property type="entry name" value="AT_hook_DNA-bd_motif"/>
</dbReference>
<dbReference type="GO" id="GO:0000127">
    <property type="term" value="C:transcription factor TFIIIC complex"/>
    <property type="evidence" value="ECO:0007669"/>
    <property type="project" value="TreeGrafter"/>
</dbReference>
<dbReference type="InterPro" id="IPR001680">
    <property type="entry name" value="WD40_rpt"/>
</dbReference>
<dbReference type="Gene3D" id="2.130.10.10">
    <property type="entry name" value="YVTN repeat-like/Quinoprotein amine dehydrogenase"/>
    <property type="match status" value="1"/>
</dbReference>
<feature type="compositionally biased region" description="Basic residues" evidence="4">
    <location>
        <begin position="112"/>
        <end position="123"/>
    </location>
</feature>
<dbReference type="EMBL" id="BPLQ01006410">
    <property type="protein sequence ID" value="GIY22181.1"/>
    <property type="molecule type" value="Genomic_DNA"/>
</dbReference>
<name>A0AAV4RPC0_9ARAC</name>
<protein>
    <submittedName>
        <fullName evidence="5">Uncharacterized protein</fullName>
    </submittedName>
</protein>
<dbReference type="PANTHER" id="PTHR15052">
    <property type="entry name" value="RNA POLYMERASE III TRANSCRIPTION INITIATION FACTOR COMPLEX SUBUNIT"/>
    <property type="match status" value="1"/>
</dbReference>
<feature type="compositionally biased region" description="Basic residues" evidence="4">
    <location>
        <begin position="86"/>
        <end position="97"/>
    </location>
</feature>
<dbReference type="AlphaFoldDB" id="A0AAV4RPC0"/>
<dbReference type="InterPro" id="IPR052416">
    <property type="entry name" value="GTF3C_component"/>
</dbReference>
<dbReference type="SMART" id="SM00384">
    <property type="entry name" value="AT_hook"/>
    <property type="match status" value="2"/>
</dbReference>
<evidence type="ECO:0000256" key="3">
    <source>
        <dbReference type="ARBA" id="ARBA00023242"/>
    </source>
</evidence>
<dbReference type="SMART" id="SM00320">
    <property type="entry name" value="WD40"/>
    <property type="match status" value="4"/>
</dbReference>
<comment type="subcellular location">
    <subcellularLocation>
        <location evidence="1">Nucleus</location>
    </subcellularLocation>
</comment>
<dbReference type="GO" id="GO:0005634">
    <property type="term" value="C:nucleus"/>
    <property type="evidence" value="ECO:0007669"/>
    <property type="project" value="UniProtKB-SubCell"/>
</dbReference>
<reference evidence="5 6" key="1">
    <citation type="submission" date="2021-06" db="EMBL/GenBank/DDBJ databases">
        <title>Caerostris darwini draft genome.</title>
        <authorList>
            <person name="Kono N."/>
            <person name="Arakawa K."/>
        </authorList>
    </citation>
    <scope>NUCLEOTIDE SEQUENCE [LARGE SCALE GENOMIC DNA]</scope>
</reference>
<gene>
    <name evidence="5" type="ORF">CDAR_562281</name>
</gene>
<organism evidence="5 6">
    <name type="scientific">Caerostris darwini</name>
    <dbReference type="NCBI Taxonomy" id="1538125"/>
    <lineage>
        <taxon>Eukaryota</taxon>
        <taxon>Metazoa</taxon>
        <taxon>Ecdysozoa</taxon>
        <taxon>Arthropoda</taxon>
        <taxon>Chelicerata</taxon>
        <taxon>Arachnida</taxon>
        <taxon>Araneae</taxon>
        <taxon>Araneomorphae</taxon>
        <taxon>Entelegynae</taxon>
        <taxon>Araneoidea</taxon>
        <taxon>Araneidae</taxon>
        <taxon>Caerostris</taxon>
    </lineage>
</organism>